<feature type="signal peptide" evidence="2">
    <location>
        <begin position="1"/>
        <end position="20"/>
    </location>
</feature>
<feature type="chain" id="PRO_5011771607" description="Collagen triple helix repeat-containing protein" evidence="2">
    <location>
        <begin position="21"/>
        <end position="184"/>
    </location>
</feature>
<gene>
    <name evidence="3" type="ORF">SAMN04487995_2725</name>
</gene>
<evidence type="ECO:0000256" key="1">
    <source>
        <dbReference type="SAM" id="MobiDB-lite"/>
    </source>
</evidence>
<dbReference type="PROSITE" id="PS51257">
    <property type="entry name" value="PROKAR_LIPOPROTEIN"/>
    <property type="match status" value="1"/>
</dbReference>
<dbReference type="Proteomes" id="UP000199532">
    <property type="component" value="Unassembled WGS sequence"/>
</dbReference>
<protein>
    <recommendedName>
        <fullName evidence="5">Collagen triple helix repeat-containing protein</fullName>
    </recommendedName>
</protein>
<dbReference type="AlphaFoldDB" id="A0A1H6V4J1"/>
<organism evidence="3 4">
    <name type="scientific">Dyadobacter koreensis</name>
    <dbReference type="NCBI Taxonomy" id="408657"/>
    <lineage>
        <taxon>Bacteria</taxon>
        <taxon>Pseudomonadati</taxon>
        <taxon>Bacteroidota</taxon>
        <taxon>Cytophagia</taxon>
        <taxon>Cytophagales</taxon>
        <taxon>Spirosomataceae</taxon>
        <taxon>Dyadobacter</taxon>
    </lineage>
</organism>
<evidence type="ECO:0000313" key="3">
    <source>
        <dbReference type="EMBL" id="SEI95570.1"/>
    </source>
</evidence>
<keyword evidence="2" id="KW-0732">Signal</keyword>
<evidence type="ECO:0000313" key="4">
    <source>
        <dbReference type="Proteomes" id="UP000199532"/>
    </source>
</evidence>
<reference evidence="3 4" key="1">
    <citation type="submission" date="2016-10" db="EMBL/GenBank/DDBJ databases">
        <authorList>
            <person name="de Groot N.N."/>
        </authorList>
    </citation>
    <scope>NUCLEOTIDE SEQUENCE [LARGE SCALE GENOMIC DNA]</scope>
    <source>
        <strain evidence="3 4">DSM 19938</strain>
    </source>
</reference>
<accession>A0A1H6V4J1</accession>
<evidence type="ECO:0000256" key="2">
    <source>
        <dbReference type="SAM" id="SignalP"/>
    </source>
</evidence>
<name>A0A1H6V4J1_9BACT</name>
<dbReference type="STRING" id="408657.SAMN04487995_2725"/>
<sequence length="184" mass="19955">MNAMKKQFTLAILLIGLVFMQGCKGPEGPAGPAGEGTPGATGPAGPTGPAGSANVFYSSWAAAGTWSKTTYNSLLRSYIDIAAPRITQDVLDKGLVLVYAKVNTSDNYVRQLPVTLKSQFTEEYIDYTLQINTLRIWSTPIAATVEPSTAYQFRYIVVPGGQAIRMNYEGLTYEEAKVLFNIKD</sequence>
<feature type="region of interest" description="Disordered" evidence="1">
    <location>
        <begin position="28"/>
        <end position="47"/>
    </location>
</feature>
<keyword evidence="4" id="KW-1185">Reference proteome</keyword>
<evidence type="ECO:0008006" key="5">
    <source>
        <dbReference type="Google" id="ProtNLM"/>
    </source>
</evidence>
<proteinExistence type="predicted"/>
<dbReference type="EMBL" id="FNXY01000004">
    <property type="protein sequence ID" value="SEI95570.1"/>
    <property type="molecule type" value="Genomic_DNA"/>
</dbReference>